<reference evidence="2" key="1">
    <citation type="journal article" date="2014" name="Int. J. Syst. Evol. Microbiol.">
        <title>Complete genome sequence of Corynebacterium casei LMG S-19264T (=DSM 44701T), isolated from a smear-ripened cheese.</title>
        <authorList>
            <consortium name="US DOE Joint Genome Institute (JGI-PGF)"/>
            <person name="Walter F."/>
            <person name="Albersmeier A."/>
            <person name="Kalinowski J."/>
            <person name="Ruckert C."/>
        </authorList>
    </citation>
    <scope>NUCLEOTIDE SEQUENCE</scope>
    <source>
        <strain evidence="2">JCM 4386</strain>
    </source>
</reference>
<dbReference type="Proteomes" id="UP000606194">
    <property type="component" value="Unassembled WGS sequence"/>
</dbReference>
<name>A0A918FVX6_9ACTN</name>
<comment type="caution">
    <text evidence="2">The sequence shown here is derived from an EMBL/GenBank/DDBJ whole genome shotgun (WGS) entry which is preliminary data.</text>
</comment>
<evidence type="ECO:0000313" key="2">
    <source>
        <dbReference type="EMBL" id="GGR92093.1"/>
    </source>
</evidence>
<keyword evidence="3" id="KW-1185">Reference proteome</keyword>
<feature type="region of interest" description="Disordered" evidence="1">
    <location>
        <begin position="1"/>
        <end position="60"/>
    </location>
</feature>
<feature type="compositionally biased region" description="Basic residues" evidence="1">
    <location>
        <begin position="1"/>
        <end position="13"/>
    </location>
</feature>
<evidence type="ECO:0000313" key="3">
    <source>
        <dbReference type="Proteomes" id="UP000606194"/>
    </source>
</evidence>
<gene>
    <name evidence="2" type="ORF">GCM10010269_34090</name>
</gene>
<accession>A0A918FVX6</accession>
<protein>
    <submittedName>
        <fullName evidence="2">Uncharacterized protein</fullName>
    </submittedName>
</protein>
<dbReference type="AlphaFoldDB" id="A0A918FVX6"/>
<dbReference type="EMBL" id="BMTL01000012">
    <property type="protein sequence ID" value="GGR92093.1"/>
    <property type="molecule type" value="Genomic_DNA"/>
</dbReference>
<evidence type="ECO:0000256" key="1">
    <source>
        <dbReference type="SAM" id="MobiDB-lite"/>
    </source>
</evidence>
<sequence length="60" mass="6514">MRVSARLRPRAARGKAAAEPEPEPEPEPDETQEPDAEPVVPRGPPRHVWGLACGWPPATP</sequence>
<feature type="compositionally biased region" description="Acidic residues" evidence="1">
    <location>
        <begin position="20"/>
        <end position="36"/>
    </location>
</feature>
<organism evidence="2 3">
    <name type="scientific">Streptomyces humidus</name>
    <dbReference type="NCBI Taxonomy" id="52259"/>
    <lineage>
        <taxon>Bacteria</taxon>
        <taxon>Bacillati</taxon>
        <taxon>Actinomycetota</taxon>
        <taxon>Actinomycetes</taxon>
        <taxon>Kitasatosporales</taxon>
        <taxon>Streptomycetaceae</taxon>
        <taxon>Streptomyces</taxon>
    </lineage>
</organism>
<proteinExistence type="predicted"/>
<reference evidence="2" key="2">
    <citation type="submission" date="2020-09" db="EMBL/GenBank/DDBJ databases">
        <authorList>
            <person name="Sun Q."/>
            <person name="Ohkuma M."/>
        </authorList>
    </citation>
    <scope>NUCLEOTIDE SEQUENCE</scope>
    <source>
        <strain evidence="2">JCM 4386</strain>
    </source>
</reference>